<evidence type="ECO:0000256" key="1">
    <source>
        <dbReference type="SAM" id="SignalP"/>
    </source>
</evidence>
<feature type="chain" id="PRO_5012229290" description="DUF4468 domain-containing protein" evidence="1">
    <location>
        <begin position="20"/>
        <end position="234"/>
    </location>
</feature>
<dbReference type="RefSeq" id="WP_073315614.1">
    <property type="nucleotide sequence ID" value="NZ_FQYP01000003.1"/>
</dbReference>
<name>A0A1M6E7P0_9FLAO</name>
<dbReference type="Proteomes" id="UP000184432">
    <property type="component" value="Unassembled WGS sequence"/>
</dbReference>
<evidence type="ECO:0000313" key="3">
    <source>
        <dbReference type="Proteomes" id="UP000184432"/>
    </source>
</evidence>
<keyword evidence="1" id="KW-0732">Signal</keyword>
<organism evidence="2 3">
    <name type="scientific">Aquimarina spongiae</name>
    <dbReference type="NCBI Taxonomy" id="570521"/>
    <lineage>
        <taxon>Bacteria</taxon>
        <taxon>Pseudomonadati</taxon>
        <taxon>Bacteroidota</taxon>
        <taxon>Flavobacteriia</taxon>
        <taxon>Flavobacteriales</taxon>
        <taxon>Flavobacteriaceae</taxon>
        <taxon>Aquimarina</taxon>
    </lineage>
</organism>
<gene>
    <name evidence="2" type="ORF">SAMN04488508_103268</name>
</gene>
<reference evidence="3" key="1">
    <citation type="submission" date="2016-11" db="EMBL/GenBank/DDBJ databases">
        <authorList>
            <person name="Varghese N."/>
            <person name="Submissions S."/>
        </authorList>
    </citation>
    <scope>NUCLEOTIDE SEQUENCE [LARGE SCALE GENOMIC DNA]</scope>
    <source>
        <strain evidence="3">DSM 22623</strain>
    </source>
</reference>
<dbReference type="EMBL" id="FQYP01000003">
    <property type="protein sequence ID" value="SHI81534.1"/>
    <property type="molecule type" value="Genomic_DNA"/>
</dbReference>
<dbReference type="AlphaFoldDB" id="A0A1M6E7P0"/>
<evidence type="ECO:0008006" key="4">
    <source>
        <dbReference type="Google" id="ProtNLM"/>
    </source>
</evidence>
<keyword evidence="3" id="KW-1185">Reference proteome</keyword>
<accession>A0A1M6E7P0</accession>
<dbReference type="OrthoDB" id="1158982at2"/>
<feature type="signal peptide" evidence="1">
    <location>
        <begin position="1"/>
        <end position="19"/>
    </location>
</feature>
<proteinExistence type="predicted"/>
<evidence type="ECO:0000313" key="2">
    <source>
        <dbReference type="EMBL" id="SHI81534.1"/>
    </source>
</evidence>
<protein>
    <recommendedName>
        <fullName evidence="4">DUF4468 domain-containing protein</fullName>
    </recommendedName>
</protein>
<sequence length="234" mass="27663">MRKILQILLFLITPVFAFAQFSQVINTNEKVQELEKYAGSVYVSKDYQQATVIDQNSKTYDARLKYNIYTDALEHQKAGKLHEVIKSPTTYARINDEYYYFCEFRNERGHKRFGYYILIEMNDAYRVYKKYSLKITDPKELDPMTGNSVTGKIKRIATYYLEEGNEIKKLPLNKKDILTAFSDKEEELKDYIKKEKIRLKKEEDLIRLVAKYNALKNIDSNQQRSLLSSRVQNN</sequence>